<dbReference type="FunCoup" id="K0L083">
    <property type="interactions" value="1164"/>
</dbReference>
<keyword evidence="11" id="KW-1185">Reference proteome</keyword>
<evidence type="ECO:0000256" key="2">
    <source>
        <dbReference type="ARBA" id="ARBA00007797"/>
    </source>
</evidence>
<dbReference type="PIRSF" id="PIRSF028977">
    <property type="entry name" value="Nucleolar_complex_p3"/>
    <property type="match status" value="1"/>
</dbReference>
<feature type="compositionally biased region" description="Acidic residues" evidence="7">
    <location>
        <begin position="83"/>
        <end position="107"/>
    </location>
</feature>
<dbReference type="InterPro" id="IPR016024">
    <property type="entry name" value="ARM-type_fold"/>
</dbReference>
<organism evidence="10 11">
    <name type="scientific">Wickerhamomyces ciferrii (strain ATCC 14091 / BCRC 22168 / CBS 111 / JCM 3599 / NBRC 0793 / NRRL Y-1031 F-60-10)</name>
    <name type="common">Yeast</name>
    <name type="synonym">Pichia ciferrii</name>
    <dbReference type="NCBI Taxonomy" id="1206466"/>
    <lineage>
        <taxon>Eukaryota</taxon>
        <taxon>Fungi</taxon>
        <taxon>Dikarya</taxon>
        <taxon>Ascomycota</taxon>
        <taxon>Saccharomycotina</taxon>
        <taxon>Saccharomycetes</taxon>
        <taxon>Phaffomycetales</taxon>
        <taxon>Wickerhamomycetaceae</taxon>
        <taxon>Wickerhamomyces</taxon>
    </lineage>
</organism>
<keyword evidence="4" id="KW-0539">Nucleus</keyword>
<feature type="compositionally biased region" description="Basic and acidic residues" evidence="7">
    <location>
        <begin position="72"/>
        <end position="82"/>
    </location>
</feature>
<evidence type="ECO:0000256" key="1">
    <source>
        <dbReference type="ARBA" id="ARBA00004604"/>
    </source>
</evidence>
<evidence type="ECO:0000259" key="9">
    <source>
        <dbReference type="Pfam" id="PF07540"/>
    </source>
</evidence>
<sequence>MGKKRASRFVEEQRKKKKQEQDSLLSVGIANLANNANHNVNDSDEEQDYELKPRSLNEKIEDYGALPIKRGGKIERVVKIAEEDKDDEDDESESESEEDKEEEENNQEEIQKQQEQEEEEEPDTEEKILALKEEIAEIVGKLMEEPEENINMLTRLLRMAQSKNPNTSRFSLLALVPAFKSIIPGYRIRPLSDHEKAEKVSRDIQKLRNFEQTLIINYKNYIDLLSELAKNAKNDFKMAQFAVKAACELSSSFSDFNYRSDILLIVIRRICKPSPKNDPIFPNCIKTLEVLLNEDDAGDISFDIIRLLTKTLRSRKFKVDESVINIFLSANILNDYDPNASEEEKAEKLKLKKKDRVHLSKKERKARKERKEIEEEMRKAEQAVSAQEREKFQAEILKLLLKLYLDVLRENSQKLIAPVLEGLARIGHMANFDLLGDFLEVIREIIRDIQTNDEGIGHDESRHILLAIVTAFALVSNHSQYKVQVDLSSFVDSLYSVLYQVSFDADIEFSHKTLRLADPLSNDFKKPSVNVSTKIELLLRALENVFFKSKNGSKIRALAFSKRLTMILLNTPEKSSIAIIKFLEKLMARFSEIGGMFSTEDRIANGRFSMETDILTRSNPEAATIYEVLLLEKHYCPIVSKGAKSLLSRSKEN</sequence>
<accession>K0L083</accession>
<evidence type="ECO:0000256" key="3">
    <source>
        <dbReference type="ARBA" id="ARBA00023054"/>
    </source>
</evidence>
<gene>
    <name evidence="10" type="ORF">BN7_6412</name>
</gene>
<dbReference type="InParanoid" id="K0L083"/>
<evidence type="ECO:0000256" key="5">
    <source>
        <dbReference type="PIRNR" id="PIRNR028977"/>
    </source>
</evidence>
<evidence type="ECO:0000313" key="10">
    <source>
        <dbReference type="EMBL" id="CCH46813.1"/>
    </source>
</evidence>
<dbReference type="Proteomes" id="UP000009328">
    <property type="component" value="Unassembled WGS sequence"/>
</dbReference>
<comment type="similarity">
    <text evidence="2 5">Belongs to the CBF/MAK21 family.</text>
</comment>
<dbReference type="SUPFAM" id="SSF48371">
    <property type="entry name" value="ARM repeat"/>
    <property type="match status" value="1"/>
</dbReference>
<dbReference type="EMBL" id="CAIF01000273">
    <property type="protein sequence ID" value="CCH46813.1"/>
    <property type="molecule type" value="Genomic_DNA"/>
</dbReference>
<dbReference type="eggNOG" id="KOG2153">
    <property type="taxonomic scope" value="Eukaryota"/>
</dbReference>
<feature type="domain" description="CCAAT-binding factor" evidence="8">
    <location>
        <begin position="465"/>
        <end position="643"/>
    </location>
</feature>
<dbReference type="GO" id="GO:0003682">
    <property type="term" value="F:chromatin binding"/>
    <property type="evidence" value="ECO:0007669"/>
    <property type="project" value="TreeGrafter"/>
</dbReference>
<dbReference type="PANTHER" id="PTHR14428:SF5">
    <property type="entry name" value="NUCLEOLAR COMPLEX PROTEIN 3 HOMOLOG"/>
    <property type="match status" value="1"/>
</dbReference>
<comment type="caution">
    <text evidence="10">The sequence shown here is derived from an EMBL/GenBank/DDBJ whole genome shotgun (WGS) entry which is preliminary data.</text>
</comment>
<evidence type="ECO:0000259" key="8">
    <source>
        <dbReference type="Pfam" id="PF03914"/>
    </source>
</evidence>
<proteinExistence type="inferred from homology"/>
<feature type="coiled-coil region" evidence="6">
    <location>
        <begin position="356"/>
        <end position="390"/>
    </location>
</feature>
<dbReference type="Pfam" id="PF03914">
    <property type="entry name" value="CBF"/>
    <property type="match status" value="1"/>
</dbReference>
<protein>
    <recommendedName>
        <fullName evidence="5">Nucleolar complex-associated protein 3</fullName>
    </recommendedName>
</protein>
<reference evidence="10 11" key="1">
    <citation type="journal article" date="2012" name="Eukaryot. Cell">
        <title>Draft genome sequence of Wickerhamomyces ciferrii NRRL Y-1031 F-60-10.</title>
        <authorList>
            <person name="Schneider J."/>
            <person name="Andrea H."/>
            <person name="Blom J."/>
            <person name="Jaenicke S."/>
            <person name="Ruckert C."/>
            <person name="Schorsch C."/>
            <person name="Szczepanowski R."/>
            <person name="Farwick M."/>
            <person name="Goesmann A."/>
            <person name="Puhler A."/>
            <person name="Schaffer S."/>
            <person name="Tauch A."/>
            <person name="Kohler T."/>
            <person name="Brinkrolf K."/>
        </authorList>
    </citation>
    <scope>NUCLEOTIDE SEQUENCE [LARGE SCALE GENOMIC DNA]</scope>
    <source>
        <strain evidence="11">ATCC 14091 / BCRC 22168 / CBS 111 / JCM 3599 / NBRC 0793 / NRRL Y-1031 F-60-10</strain>
    </source>
</reference>
<feature type="compositionally biased region" description="Basic and acidic residues" evidence="7">
    <location>
        <begin position="49"/>
        <end position="62"/>
    </location>
</feature>
<dbReference type="GO" id="GO:0042254">
    <property type="term" value="P:ribosome biogenesis"/>
    <property type="evidence" value="ECO:0007669"/>
    <property type="project" value="UniProtKB-KW"/>
</dbReference>
<feature type="region of interest" description="Disordered" evidence="7">
    <location>
        <begin position="1"/>
        <end position="126"/>
    </location>
</feature>
<comment type="function">
    <text evidence="5">Required for synthesis of 60S ribosomal subunits and the transport of pre-ribosomes from the nucleoplasm to the cytoplasm.</text>
</comment>
<evidence type="ECO:0000256" key="7">
    <source>
        <dbReference type="SAM" id="MobiDB-lite"/>
    </source>
</evidence>
<evidence type="ECO:0000256" key="6">
    <source>
        <dbReference type="SAM" id="Coils"/>
    </source>
</evidence>
<keyword evidence="3 6" id="KW-0175">Coiled coil</keyword>
<keyword evidence="5" id="KW-0690">Ribosome biogenesis</keyword>
<dbReference type="InterPro" id="IPR016903">
    <property type="entry name" value="Nucleolar_cplx-assoc_3"/>
</dbReference>
<dbReference type="GO" id="GO:0005730">
    <property type="term" value="C:nucleolus"/>
    <property type="evidence" value="ECO:0007669"/>
    <property type="project" value="UniProtKB-SubCell"/>
</dbReference>
<name>K0L083_WICCF</name>
<feature type="domain" description="Nucleolar complex-associated protein 3 N-terminal" evidence="9">
    <location>
        <begin position="131"/>
        <end position="221"/>
    </location>
</feature>
<comment type="subcellular location">
    <subcellularLocation>
        <location evidence="1 5">Nucleus</location>
        <location evidence="1 5">Nucleolus</location>
    </subcellularLocation>
</comment>
<dbReference type="GO" id="GO:0006270">
    <property type="term" value="P:DNA replication initiation"/>
    <property type="evidence" value="ECO:0007669"/>
    <property type="project" value="TreeGrafter"/>
</dbReference>
<evidence type="ECO:0000256" key="4">
    <source>
        <dbReference type="ARBA" id="ARBA00023242"/>
    </source>
</evidence>
<dbReference type="STRING" id="1206466.K0L083"/>
<dbReference type="InterPro" id="IPR005612">
    <property type="entry name" value="CCAAT-binding_factor"/>
</dbReference>
<feature type="compositionally biased region" description="Low complexity" evidence="7">
    <location>
        <begin position="30"/>
        <end position="40"/>
    </location>
</feature>
<dbReference type="PANTHER" id="PTHR14428">
    <property type="entry name" value="NUCLEOLAR COMPLEX PROTEIN 3"/>
    <property type="match status" value="1"/>
</dbReference>
<dbReference type="AlphaFoldDB" id="K0L083"/>
<dbReference type="Pfam" id="PF07540">
    <property type="entry name" value="NOC3p"/>
    <property type="match status" value="1"/>
</dbReference>
<dbReference type="InterPro" id="IPR011501">
    <property type="entry name" value="Noc3_N"/>
</dbReference>
<dbReference type="HOGENOM" id="CLU_012441_3_1_1"/>
<evidence type="ECO:0000313" key="11">
    <source>
        <dbReference type="Proteomes" id="UP000009328"/>
    </source>
</evidence>